<keyword evidence="6" id="KW-0378">Hydrolase</keyword>
<keyword evidence="2" id="KW-0680">Restriction system</keyword>
<evidence type="ECO:0000256" key="3">
    <source>
        <dbReference type="ARBA" id="ARBA00023125"/>
    </source>
</evidence>
<dbReference type="Gene3D" id="3.90.220.20">
    <property type="entry name" value="DNA methylase specificity domains"/>
    <property type="match status" value="2"/>
</dbReference>
<comment type="caution">
    <text evidence="6">The sequence shown here is derived from an EMBL/GenBank/DDBJ whole genome shotgun (WGS) entry which is preliminary data.</text>
</comment>
<dbReference type="PANTHER" id="PTHR43140:SF1">
    <property type="entry name" value="TYPE I RESTRICTION ENZYME ECOKI SPECIFICITY SUBUNIT"/>
    <property type="match status" value="1"/>
</dbReference>
<dbReference type="RefSeq" id="WP_155147297.1">
    <property type="nucleotide sequence ID" value="NZ_JACOPQ010000006.1"/>
</dbReference>
<organism evidence="6 7">
    <name type="scientific">Lawsonibacter faecis</name>
    <dbReference type="NCBI Taxonomy" id="2763052"/>
    <lineage>
        <taxon>Bacteria</taxon>
        <taxon>Bacillati</taxon>
        <taxon>Bacillota</taxon>
        <taxon>Clostridia</taxon>
        <taxon>Eubacteriales</taxon>
        <taxon>Oscillospiraceae</taxon>
        <taxon>Lawsonibacter</taxon>
    </lineage>
</organism>
<dbReference type="PANTHER" id="PTHR43140">
    <property type="entry name" value="TYPE-1 RESTRICTION ENZYME ECOKI SPECIFICITY PROTEIN"/>
    <property type="match status" value="1"/>
</dbReference>
<dbReference type="AlphaFoldDB" id="A0A8J6JL17"/>
<evidence type="ECO:0000259" key="5">
    <source>
        <dbReference type="Pfam" id="PF01420"/>
    </source>
</evidence>
<dbReference type="Proteomes" id="UP000607645">
    <property type="component" value="Unassembled WGS sequence"/>
</dbReference>
<keyword evidence="6" id="KW-0255">Endonuclease</keyword>
<keyword evidence="3" id="KW-0238">DNA-binding</keyword>
<comment type="similarity">
    <text evidence="1">Belongs to the type-I restriction system S methylase family.</text>
</comment>
<keyword evidence="7" id="KW-1185">Reference proteome</keyword>
<gene>
    <name evidence="6" type="ORF">H8S62_09425</name>
</gene>
<dbReference type="EMBL" id="JACOPQ010000006">
    <property type="protein sequence ID" value="MBC5737229.1"/>
    <property type="molecule type" value="Genomic_DNA"/>
</dbReference>
<evidence type="ECO:0000313" key="6">
    <source>
        <dbReference type="EMBL" id="MBC5737229.1"/>
    </source>
</evidence>
<dbReference type="InterPro" id="IPR044946">
    <property type="entry name" value="Restrct_endonuc_typeI_TRD_sf"/>
</dbReference>
<dbReference type="GO" id="GO:0009307">
    <property type="term" value="P:DNA restriction-modification system"/>
    <property type="evidence" value="ECO:0007669"/>
    <property type="project" value="UniProtKB-KW"/>
</dbReference>
<evidence type="ECO:0000256" key="2">
    <source>
        <dbReference type="ARBA" id="ARBA00022747"/>
    </source>
</evidence>
<dbReference type="InterPro" id="IPR000055">
    <property type="entry name" value="Restrct_endonuc_typeI_TRD"/>
</dbReference>
<feature type="domain" description="Type I restriction modification DNA specificity" evidence="5">
    <location>
        <begin position="237"/>
        <end position="405"/>
    </location>
</feature>
<keyword evidence="6" id="KW-0540">Nuclease</keyword>
<proteinExistence type="inferred from homology"/>
<evidence type="ECO:0000256" key="4">
    <source>
        <dbReference type="ARBA" id="ARBA00038652"/>
    </source>
</evidence>
<evidence type="ECO:0000313" key="7">
    <source>
        <dbReference type="Proteomes" id="UP000607645"/>
    </source>
</evidence>
<comment type="subunit">
    <text evidence="4">The methyltransferase is composed of M and S polypeptides.</text>
</comment>
<dbReference type="Pfam" id="PF01420">
    <property type="entry name" value="Methylase_S"/>
    <property type="match status" value="2"/>
</dbReference>
<dbReference type="SUPFAM" id="SSF116734">
    <property type="entry name" value="DNA methylase specificity domain"/>
    <property type="match status" value="2"/>
</dbReference>
<protein>
    <submittedName>
        <fullName evidence="6">Restriction endonuclease subunit S</fullName>
    </submittedName>
</protein>
<evidence type="ECO:0000256" key="1">
    <source>
        <dbReference type="ARBA" id="ARBA00010923"/>
    </source>
</evidence>
<dbReference type="CDD" id="cd17253">
    <property type="entry name" value="RMtype1_S_Eco933I-TRD2-CR2_like"/>
    <property type="match status" value="1"/>
</dbReference>
<accession>A0A8J6JL17</accession>
<feature type="domain" description="Type I restriction modification DNA specificity" evidence="5">
    <location>
        <begin position="33"/>
        <end position="199"/>
    </location>
</feature>
<name>A0A8J6JL17_9FIRM</name>
<dbReference type="InterPro" id="IPR051212">
    <property type="entry name" value="Type-I_RE_S_subunit"/>
</dbReference>
<dbReference type="GO" id="GO:0003677">
    <property type="term" value="F:DNA binding"/>
    <property type="evidence" value="ECO:0007669"/>
    <property type="project" value="UniProtKB-KW"/>
</dbReference>
<reference evidence="6" key="1">
    <citation type="submission" date="2020-08" db="EMBL/GenBank/DDBJ databases">
        <title>Genome public.</title>
        <authorList>
            <person name="Liu C."/>
            <person name="Sun Q."/>
        </authorList>
    </citation>
    <scope>NUCLEOTIDE SEQUENCE</scope>
    <source>
        <strain evidence="6">NSJ-52</strain>
    </source>
</reference>
<sequence>MAGKRKKESGLTLEERLKRALVPEEEQPYHVPENWVWTRLDEINHFFSQTLNPATRPEQIFELYSVPSCENNFPEIVLGSEIGSSKQYVLKNDILLCKINPRINRVWIVTGHTDHSYLASSEWIVVRTTRCNPRYLLWLFQGPYFREQMLSNVSGVGGSLMRAQPKWVNRYMLPIPPGQEQERIVDRIESLFAKLDEAKEKAQAAVDGFETRKSAILQKAFTSMLTKSWREKHTATTWVKVRLETIAALQTGLMKGKHYDTATVQRPYLRVANVQDGFLDLGEIKMIEVEETKVNRYMLQTNDVLFTEGGDFDKLGRGTVWKGEIKNCLHQNHIFAVRPQKDRLDPYFLSYQAGSRYGKQYFLSCSKQTTNLASINSKQLNSFPVLLPCISEQQEIVRILDDLLAKEQKAKEAAAAVLERIDLIKKSILARAFRGELGTNDPSEESAVELLKQCLAEGEVVP</sequence>
<dbReference type="GO" id="GO:0004519">
    <property type="term" value="F:endonuclease activity"/>
    <property type="evidence" value="ECO:0007669"/>
    <property type="project" value="UniProtKB-KW"/>
</dbReference>